<sequence>MTDAPLTEIPERVKPSSDALLAKPRRGPRDNAQVIRWILLFLGGVLMVMPIAYMISTSLKWPHEVYNVNLIPDEPTLENYTYVLEDGRFYNWFWNSLIIATLTTISNLFFDSLVGYTLCKFRFPGRTLVFIAILSTLMIPTEMLVIPWYLMSQQFGWLDSYWGIMFPGLMTAFGVFLMKQFFESVPDDFLEAARIDGLNEFQIWWEVAMPLVRPALAALAIFVFLGNWTAFLWPLIVTNSVEMYTLPVGLSGFGDEADVAWELIMTGAAISTIPTLIVFLIFQRFIIRGVVMAGLKG</sequence>
<dbReference type="CDD" id="cd06261">
    <property type="entry name" value="TM_PBP2"/>
    <property type="match status" value="1"/>
</dbReference>
<keyword evidence="4 7" id="KW-0812">Transmembrane</keyword>
<dbReference type="OrthoDB" id="9815445at2"/>
<dbReference type="EMBL" id="QGDJ01000019">
    <property type="protein sequence ID" value="PWJ11449.1"/>
    <property type="molecule type" value="Genomic_DNA"/>
</dbReference>
<dbReference type="InterPro" id="IPR000515">
    <property type="entry name" value="MetI-like"/>
</dbReference>
<dbReference type="AlphaFoldDB" id="A0A2Y9B5V8"/>
<feature type="transmembrane region" description="Helical" evidence="7">
    <location>
        <begin position="259"/>
        <end position="282"/>
    </location>
</feature>
<dbReference type="Proteomes" id="UP000245839">
    <property type="component" value="Unassembled WGS sequence"/>
</dbReference>
<feature type="transmembrane region" description="Helical" evidence="7">
    <location>
        <begin position="128"/>
        <end position="149"/>
    </location>
</feature>
<keyword evidence="5 7" id="KW-1133">Transmembrane helix</keyword>
<feature type="domain" description="ABC transmembrane type-1" evidence="8">
    <location>
        <begin position="93"/>
        <end position="282"/>
    </location>
</feature>
<organism evidence="10 12">
    <name type="scientific">Jannaschia seohaensis</name>
    <dbReference type="NCBI Taxonomy" id="475081"/>
    <lineage>
        <taxon>Bacteria</taxon>
        <taxon>Pseudomonadati</taxon>
        <taxon>Pseudomonadota</taxon>
        <taxon>Alphaproteobacteria</taxon>
        <taxon>Rhodobacterales</taxon>
        <taxon>Roseobacteraceae</taxon>
        <taxon>Jannaschia</taxon>
    </lineage>
</organism>
<dbReference type="PANTHER" id="PTHR43744">
    <property type="entry name" value="ABC TRANSPORTER PERMEASE PROTEIN MG189-RELATED-RELATED"/>
    <property type="match status" value="1"/>
</dbReference>
<evidence type="ECO:0000313" key="10">
    <source>
        <dbReference type="EMBL" id="SSA51425.1"/>
    </source>
</evidence>
<name>A0A2Y9B5V8_9RHOB</name>
<dbReference type="PANTHER" id="PTHR43744:SF3">
    <property type="entry name" value="LACTOSE TRANSPORT SYSTEM PERMEASE PROTEIN LACG"/>
    <property type="match status" value="1"/>
</dbReference>
<evidence type="ECO:0000256" key="4">
    <source>
        <dbReference type="ARBA" id="ARBA00022692"/>
    </source>
</evidence>
<evidence type="ECO:0000259" key="8">
    <source>
        <dbReference type="PROSITE" id="PS50928"/>
    </source>
</evidence>
<keyword evidence="10" id="KW-0762">Sugar transport</keyword>
<dbReference type="Gene3D" id="1.10.3720.10">
    <property type="entry name" value="MetI-like"/>
    <property type="match status" value="1"/>
</dbReference>
<evidence type="ECO:0000256" key="3">
    <source>
        <dbReference type="ARBA" id="ARBA00022475"/>
    </source>
</evidence>
<evidence type="ECO:0000256" key="2">
    <source>
        <dbReference type="ARBA" id="ARBA00022448"/>
    </source>
</evidence>
<feature type="transmembrane region" description="Helical" evidence="7">
    <location>
        <begin position="215"/>
        <end position="236"/>
    </location>
</feature>
<evidence type="ECO:0000313" key="11">
    <source>
        <dbReference type="Proteomes" id="UP000245839"/>
    </source>
</evidence>
<protein>
    <submittedName>
        <fullName evidence="10">Multiple sugar transport system permease protein</fullName>
    </submittedName>
</protein>
<accession>A0A2Y9B5V8</accession>
<reference evidence="10 12" key="1">
    <citation type="submission" date="2016-10" db="EMBL/GenBank/DDBJ databases">
        <authorList>
            <person name="Cai Z."/>
        </authorList>
    </citation>
    <scope>NUCLEOTIDE SEQUENCE [LARGE SCALE GENOMIC DNA]</scope>
    <source>
        <strain evidence="10 12">DSM 25227</strain>
    </source>
</reference>
<evidence type="ECO:0000256" key="7">
    <source>
        <dbReference type="RuleBase" id="RU363032"/>
    </source>
</evidence>
<evidence type="ECO:0000313" key="12">
    <source>
        <dbReference type="Proteomes" id="UP000251571"/>
    </source>
</evidence>
<feature type="transmembrane region" description="Helical" evidence="7">
    <location>
        <begin position="161"/>
        <end position="178"/>
    </location>
</feature>
<keyword evidence="11" id="KW-1185">Reference proteome</keyword>
<keyword evidence="3" id="KW-1003">Cell membrane</keyword>
<comment type="similarity">
    <text evidence="7">Belongs to the binding-protein-dependent transport system permease family.</text>
</comment>
<dbReference type="GO" id="GO:0005886">
    <property type="term" value="C:plasma membrane"/>
    <property type="evidence" value="ECO:0007669"/>
    <property type="project" value="UniProtKB-SubCell"/>
</dbReference>
<dbReference type="RefSeq" id="WP_109566330.1">
    <property type="nucleotide sequence ID" value="NZ_QGDJ01000019.1"/>
</dbReference>
<reference evidence="9 11" key="2">
    <citation type="submission" date="2018-03" db="EMBL/GenBank/DDBJ databases">
        <title>Genomic Encyclopedia of Archaeal and Bacterial Type Strains, Phase II (KMG-II): from individual species to whole genera.</title>
        <authorList>
            <person name="Goeker M."/>
        </authorList>
    </citation>
    <scope>NUCLEOTIDE SEQUENCE [LARGE SCALE GENOMIC DNA]</scope>
    <source>
        <strain evidence="9 11">DSM 25227</strain>
    </source>
</reference>
<dbReference type="GO" id="GO:0055085">
    <property type="term" value="P:transmembrane transport"/>
    <property type="evidence" value="ECO:0007669"/>
    <property type="project" value="InterPro"/>
</dbReference>
<dbReference type="PROSITE" id="PS50928">
    <property type="entry name" value="ABC_TM1"/>
    <property type="match status" value="1"/>
</dbReference>
<dbReference type="Proteomes" id="UP000251571">
    <property type="component" value="Unassembled WGS sequence"/>
</dbReference>
<dbReference type="Pfam" id="PF00528">
    <property type="entry name" value="BPD_transp_1"/>
    <property type="match status" value="1"/>
</dbReference>
<evidence type="ECO:0000313" key="9">
    <source>
        <dbReference type="EMBL" id="PWJ11449.1"/>
    </source>
</evidence>
<dbReference type="InterPro" id="IPR035906">
    <property type="entry name" value="MetI-like_sf"/>
</dbReference>
<gene>
    <name evidence="9" type="ORF">BCF38_11916</name>
    <name evidence="10" type="ORF">SAMN05421539_11916</name>
</gene>
<evidence type="ECO:0000256" key="5">
    <source>
        <dbReference type="ARBA" id="ARBA00022989"/>
    </source>
</evidence>
<dbReference type="EMBL" id="UETC01000019">
    <property type="protein sequence ID" value="SSA51425.1"/>
    <property type="molecule type" value="Genomic_DNA"/>
</dbReference>
<feature type="transmembrane region" description="Helical" evidence="7">
    <location>
        <begin position="92"/>
        <end position="116"/>
    </location>
</feature>
<feature type="transmembrane region" description="Helical" evidence="7">
    <location>
        <begin position="34"/>
        <end position="55"/>
    </location>
</feature>
<keyword evidence="6 7" id="KW-0472">Membrane</keyword>
<evidence type="ECO:0000256" key="6">
    <source>
        <dbReference type="ARBA" id="ARBA00023136"/>
    </source>
</evidence>
<keyword evidence="2 7" id="KW-0813">Transport</keyword>
<proteinExistence type="inferred from homology"/>
<dbReference type="SUPFAM" id="SSF161098">
    <property type="entry name" value="MetI-like"/>
    <property type="match status" value="1"/>
</dbReference>
<evidence type="ECO:0000256" key="1">
    <source>
        <dbReference type="ARBA" id="ARBA00004651"/>
    </source>
</evidence>
<comment type="subcellular location">
    <subcellularLocation>
        <location evidence="1 7">Cell membrane</location>
        <topology evidence="1 7">Multi-pass membrane protein</topology>
    </subcellularLocation>
</comment>